<evidence type="ECO:0000313" key="5">
    <source>
        <dbReference type="Proteomes" id="UP000279541"/>
    </source>
</evidence>
<dbReference type="RefSeq" id="WP_076352152.1">
    <property type="nucleotide sequence ID" value="NZ_CP033926.1"/>
</dbReference>
<dbReference type="Proteomes" id="UP000186106">
    <property type="component" value="Unassembled WGS sequence"/>
</dbReference>
<reference evidence="2 4" key="1">
    <citation type="submission" date="2017-01" db="EMBL/GenBank/DDBJ databases">
        <authorList>
            <person name="Mah S.A."/>
            <person name="Swanson W.J."/>
            <person name="Moy G.W."/>
            <person name="Vacquier V.D."/>
        </authorList>
    </citation>
    <scope>NUCLEOTIDE SEQUENCE [LARGE SCALE GENOMIC DNA]</scope>
    <source>
        <strain evidence="2 4">DSM 16927</strain>
    </source>
</reference>
<dbReference type="Proteomes" id="UP000279541">
    <property type="component" value="Chromosome"/>
</dbReference>
<proteinExistence type="predicted"/>
<dbReference type="EMBL" id="FTNZ01000008">
    <property type="protein sequence ID" value="SIS46491.1"/>
    <property type="molecule type" value="Genomic_DNA"/>
</dbReference>
<name>A0A1N7I0V0_9FLAO</name>
<dbReference type="EMBL" id="CP033926">
    <property type="protein sequence ID" value="AZA99370.1"/>
    <property type="molecule type" value="Genomic_DNA"/>
</dbReference>
<reference evidence="1 5" key="2">
    <citation type="submission" date="2018-11" db="EMBL/GenBank/DDBJ databases">
        <title>Proposal to divide the Flavobacteriaceae and reorganize its genera based on Amino Acid Identity values calculated from whole genome sequences.</title>
        <authorList>
            <person name="Nicholson A.C."/>
            <person name="Gulvik C.A."/>
            <person name="Whitney A.M."/>
            <person name="Humrighouse B.W."/>
            <person name="Bell M."/>
            <person name="Holmes B."/>
            <person name="Steigerwalt A.G."/>
            <person name="Villarma A."/>
            <person name="Sheth M."/>
            <person name="Batra D."/>
            <person name="Pryor J."/>
            <person name="Bernardet J.-F."/>
            <person name="Hugo C."/>
            <person name="Kampfer P."/>
            <person name="Newman J."/>
            <person name="McQuiston J.R."/>
        </authorList>
    </citation>
    <scope>NUCLEOTIDE SEQUENCE [LARGE SCALE GENOMIC DNA]</scope>
    <source>
        <strain evidence="1 5">DSM 16927</strain>
    </source>
</reference>
<protein>
    <submittedName>
        <fullName evidence="1">Heme oxygenase</fullName>
    </submittedName>
</protein>
<dbReference type="OrthoDB" id="673595at2"/>
<evidence type="ECO:0000313" key="2">
    <source>
        <dbReference type="EMBL" id="SIS30638.1"/>
    </source>
</evidence>
<dbReference type="EMBL" id="FTNZ01000002">
    <property type="protein sequence ID" value="SIS30638.1"/>
    <property type="molecule type" value="Genomic_DNA"/>
</dbReference>
<evidence type="ECO:0000313" key="4">
    <source>
        <dbReference type="Proteomes" id="UP000186106"/>
    </source>
</evidence>
<evidence type="ECO:0000313" key="1">
    <source>
        <dbReference type="EMBL" id="AZA99370.1"/>
    </source>
</evidence>
<keyword evidence="5" id="KW-1185">Reference proteome</keyword>
<organism evidence="2 4">
    <name type="scientific">Chryseobacterium joostei</name>
    <dbReference type="NCBI Taxonomy" id="112234"/>
    <lineage>
        <taxon>Bacteria</taxon>
        <taxon>Pseudomonadati</taxon>
        <taxon>Bacteroidota</taxon>
        <taxon>Flavobacteriia</taxon>
        <taxon>Flavobacteriales</taxon>
        <taxon>Weeksellaceae</taxon>
        <taxon>Chryseobacterium group</taxon>
        <taxon>Chryseobacterium</taxon>
    </lineage>
</organism>
<accession>A0A1N7I0V0</accession>
<sequence>MKTIHLYQFKNSISRKIPFFREESKLDNLNDLMTYDLMNTEKVTEFIIEVHEDFIFEDASREDLLKMCKNAKEIIEHYFITELNDYDVI</sequence>
<dbReference type="KEGG" id="cjt:EG359_07035"/>
<gene>
    <name evidence="1" type="ORF">EG359_07035</name>
    <name evidence="2" type="ORF">SAMN05421768_10248</name>
    <name evidence="3" type="ORF">SAMN05421768_10847</name>
</gene>
<dbReference type="AlphaFoldDB" id="A0A1N7I0V0"/>
<evidence type="ECO:0000313" key="3">
    <source>
        <dbReference type="EMBL" id="SIS46491.1"/>
    </source>
</evidence>